<evidence type="ECO:0000259" key="1">
    <source>
        <dbReference type="PROSITE" id="PS50240"/>
    </source>
</evidence>
<dbReference type="InterPro" id="IPR001314">
    <property type="entry name" value="Peptidase_S1A"/>
</dbReference>
<dbReference type="InterPro" id="IPR043504">
    <property type="entry name" value="Peptidase_S1_PA_chymotrypsin"/>
</dbReference>
<dbReference type="Pfam" id="PF00089">
    <property type="entry name" value="Trypsin"/>
    <property type="match status" value="1"/>
</dbReference>
<dbReference type="SUPFAM" id="SSF50494">
    <property type="entry name" value="Trypsin-like serine proteases"/>
    <property type="match status" value="1"/>
</dbReference>
<dbReference type="Proteomes" id="UP000515160">
    <property type="component" value="Chromosome 3"/>
</dbReference>
<dbReference type="GO" id="GO:0004252">
    <property type="term" value="F:serine-type endopeptidase activity"/>
    <property type="evidence" value="ECO:0007669"/>
    <property type="project" value="InterPro"/>
</dbReference>
<evidence type="ECO:0000313" key="2">
    <source>
        <dbReference type="Proteomes" id="UP000515160"/>
    </source>
</evidence>
<dbReference type="GO" id="GO:0006508">
    <property type="term" value="P:proteolysis"/>
    <property type="evidence" value="ECO:0007669"/>
    <property type="project" value="InterPro"/>
</dbReference>
<dbReference type="InterPro" id="IPR009003">
    <property type="entry name" value="Peptidase_S1_PA"/>
</dbReference>
<reference evidence="3" key="1">
    <citation type="submission" date="2025-08" db="UniProtKB">
        <authorList>
            <consortium name="RefSeq"/>
        </authorList>
    </citation>
    <scope>IDENTIFICATION</scope>
    <source>
        <strain evidence="3">15112-1751.03</strain>
        <tissue evidence="3">Whole Adult</tissue>
    </source>
</reference>
<proteinExistence type="predicted"/>
<dbReference type="InterPro" id="IPR001254">
    <property type="entry name" value="Trypsin_dom"/>
</dbReference>
<keyword evidence="2" id="KW-1185">Reference proteome</keyword>
<accession>A0A9C6T121</accession>
<sequence>MSQQAKSFLDFSTGFEDTSERSPYIVTLEFSGKNTTWFCVGSIIDHEWIVTVASCTNPSSSVKISYGAANRLEPSYHISVSNASFYPRFDFNKWYHHDIVLIKVPFITYSKKVKAVALPKTRSMFRDVWAYSAGWGQHKDNKELMQILHSTQIQIIGNKDCIKSGYGERFKSGMMCAQLPNMEKSCRLDSGSPLVMLKPTVLLGIASFGNQLGCESNTPLVYTRINSYTQWMAEVMAEEGSRK</sequence>
<protein>
    <submittedName>
        <fullName evidence="3">Serine protease 1-like</fullName>
    </submittedName>
</protein>
<dbReference type="AlphaFoldDB" id="A0A9C6T121"/>
<gene>
    <name evidence="3" type="primary">LOC127565389</name>
</gene>
<dbReference type="CDD" id="cd00190">
    <property type="entry name" value="Tryp_SPc"/>
    <property type="match status" value="1"/>
</dbReference>
<feature type="domain" description="Peptidase S1" evidence="1">
    <location>
        <begin position="11"/>
        <end position="237"/>
    </location>
</feature>
<dbReference type="InterPro" id="IPR051333">
    <property type="entry name" value="CLIP_Serine_Protease"/>
</dbReference>
<dbReference type="OrthoDB" id="5565075at2759"/>
<evidence type="ECO:0000313" key="3">
    <source>
        <dbReference type="RefSeq" id="XP_051859503.1"/>
    </source>
</evidence>
<dbReference type="PRINTS" id="PR00722">
    <property type="entry name" value="CHYMOTRYPSIN"/>
</dbReference>
<dbReference type="RefSeq" id="XP_051859503.1">
    <property type="nucleotide sequence ID" value="XM_052003543.1"/>
</dbReference>
<organism evidence="2 3">
    <name type="scientific">Drosophila albomicans</name>
    <name type="common">Fruit fly</name>
    <dbReference type="NCBI Taxonomy" id="7291"/>
    <lineage>
        <taxon>Eukaryota</taxon>
        <taxon>Metazoa</taxon>
        <taxon>Ecdysozoa</taxon>
        <taxon>Arthropoda</taxon>
        <taxon>Hexapoda</taxon>
        <taxon>Insecta</taxon>
        <taxon>Pterygota</taxon>
        <taxon>Neoptera</taxon>
        <taxon>Endopterygota</taxon>
        <taxon>Diptera</taxon>
        <taxon>Brachycera</taxon>
        <taxon>Muscomorpha</taxon>
        <taxon>Ephydroidea</taxon>
        <taxon>Drosophilidae</taxon>
        <taxon>Drosophila</taxon>
    </lineage>
</organism>
<dbReference type="GeneID" id="127565389"/>
<dbReference type="PROSITE" id="PS50240">
    <property type="entry name" value="TRYPSIN_DOM"/>
    <property type="match status" value="1"/>
</dbReference>
<dbReference type="PANTHER" id="PTHR24260:SF134">
    <property type="entry name" value="AT07769P-RELATED"/>
    <property type="match status" value="1"/>
</dbReference>
<dbReference type="SMART" id="SM00020">
    <property type="entry name" value="Tryp_SPc"/>
    <property type="match status" value="1"/>
</dbReference>
<name>A0A9C6T121_DROAB</name>
<dbReference type="PANTHER" id="PTHR24260">
    <property type="match status" value="1"/>
</dbReference>
<dbReference type="Gene3D" id="2.40.10.10">
    <property type="entry name" value="Trypsin-like serine proteases"/>
    <property type="match status" value="2"/>
</dbReference>